<dbReference type="PANTHER" id="PTHR23404">
    <property type="entry name" value="MOLYBDOPTERIN SYNTHASE RELATED"/>
    <property type="match status" value="1"/>
</dbReference>
<dbReference type="AlphaFoldDB" id="A0A0M1P5G4"/>
<evidence type="ECO:0000256" key="3">
    <source>
        <dbReference type="ARBA" id="ARBA00011950"/>
    </source>
</evidence>
<dbReference type="GO" id="GO:0030366">
    <property type="term" value="F:molybdopterin synthase activity"/>
    <property type="evidence" value="ECO:0007669"/>
    <property type="project" value="UniProtKB-EC"/>
</dbReference>
<gene>
    <name evidence="13" type="ORF">AM231_10575</name>
</gene>
<sequence>MKPYAIVAEPINVQDYIDYVLHPGAGAVTTFTGHVREWTHGVRTLYLAYEAYVPMAEKKLAQVGLEIEEKWPGARVAIAHRIGELHISDIAVVIAVSSPHRKAAYEANEYAIERIKEMVPIWKKEIWEDGEEWIGDQKKKPSQGETMV</sequence>
<evidence type="ECO:0000256" key="12">
    <source>
        <dbReference type="ARBA" id="ARBA00049878"/>
    </source>
</evidence>
<dbReference type="OrthoDB" id="9803224at2"/>
<dbReference type="PATRIC" id="fig|1705565.3.peg.4108"/>
<dbReference type="RefSeq" id="WP_054402577.1">
    <property type="nucleotide sequence ID" value="NZ_LIUT01000001.1"/>
</dbReference>
<dbReference type="SUPFAM" id="SSF54690">
    <property type="entry name" value="Molybdopterin synthase subunit MoaE"/>
    <property type="match status" value="1"/>
</dbReference>
<evidence type="ECO:0000313" key="14">
    <source>
        <dbReference type="Proteomes" id="UP000036932"/>
    </source>
</evidence>
<dbReference type="Pfam" id="PF02391">
    <property type="entry name" value="MoaE"/>
    <property type="match status" value="1"/>
</dbReference>
<dbReference type="CDD" id="cd00756">
    <property type="entry name" value="MoaE"/>
    <property type="match status" value="1"/>
</dbReference>
<protein>
    <recommendedName>
        <fullName evidence="4">Molybdopterin synthase catalytic subunit</fullName>
        <ecNumber evidence="3">2.8.1.12</ecNumber>
    </recommendedName>
    <alternativeName>
        <fullName evidence="10">MPT synthase subunit 2</fullName>
    </alternativeName>
    <alternativeName>
        <fullName evidence="8">Molybdenum cofactor biosynthesis protein E</fullName>
    </alternativeName>
    <alternativeName>
        <fullName evidence="9">Molybdopterin-converting factor large subunit</fullName>
    </alternativeName>
    <alternativeName>
        <fullName evidence="11">Molybdopterin-converting factor subunit 2</fullName>
    </alternativeName>
</protein>
<comment type="similarity">
    <text evidence="2">Belongs to the MoaE family.</text>
</comment>
<comment type="catalytic activity">
    <reaction evidence="12">
        <text>2 [molybdopterin-synthase sulfur-carrier protein]-C-terminal-Gly-aminoethanethioate + cyclic pyranopterin phosphate + H2O = molybdopterin + 2 [molybdopterin-synthase sulfur-carrier protein]-C-terminal Gly-Gly + 2 H(+)</text>
        <dbReference type="Rhea" id="RHEA:26333"/>
        <dbReference type="Rhea" id="RHEA-COMP:12202"/>
        <dbReference type="Rhea" id="RHEA-COMP:19907"/>
        <dbReference type="ChEBI" id="CHEBI:15377"/>
        <dbReference type="ChEBI" id="CHEBI:15378"/>
        <dbReference type="ChEBI" id="CHEBI:58698"/>
        <dbReference type="ChEBI" id="CHEBI:59648"/>
        <dbReference type="ChEBI" id="CHEBI:90778"/>
        <dbReference type="ChEBI" id="CHEBI:232372"/>
        <dbReference type="EC" id="2.8.1.12"/>
    </reaction>
</comment>
<evidence type="ECO:0000256" key="4">
    <source>
        <dbReference type="ARBA" id="ARBA00013858"/>
    </source>
</evidence>
<evidence type="ECO:0000256" key="5">
    <source>
        <dbReference type="ARBA" id="ARBA00022679"/>
    </source>
</evidence>
<proteinExistence type="inferred from homology"/>
<keyword evidence="14" id="KW-1185">Reference proteome</keyword>
<dbReference type="FunFam" id="3.90.1170.40:FF:000003">
    <property type="entry name" value="Molybdopterin converting factor subunit 2"/>
    <property type="match status" value="1"/>
</dbReference>
<evidence type="ECO:0000256" key="7">
    <source>
        <dbReference type="ARBA" id="ARBA00026066"/>
    </source>
</evidence>
<dbReference type="EC" id="2.8.1.12" evidence="3"/>
<evidence type="ECO:0000256" key="9">
    <source>
        <dbReference type="ARBA" id="ARBA00030407"/>
    </source>
</evidence>
<evidence type="ECO:0000256" key="11">
    <source>
        <dbReference type="ARBA" id="ARBA00032474"/>
    </source>
</evidence>
<dbReference type="InterPro" id="IPR003448">
    <property type="entry name" value="Mopterin_biosynth_MoaE"/>
</dbReference>
<comment type="caution">
    <text evidence="13">The sequence shown here is derived from an EMBL/GenBank/DDBJ whole genome shotgun (WGS) entry which is preliminary data.</text>
</comment>
<organism evidence="13 14">
    <name type="scientific">Paenibacillus solani</name>
    <dbReference type="NCBI Taxonomy" id="1705565"/>
    <lineage>
        <taxon>Bacteria</taxon>
        <taxon>Bacillati</taxon>
        <taxon>Bacillota</taxon>
        <taxon>Bacilli</taxon>
        <taxon>Bacillales</taxon>
        <taxon>Paenibacillaceae</taxon>
        <taxon>Paenibacillus</taxon>
    </lineage>
</organism>
<evidence type="ECO:0000256" key="6">
    <source>
        <dbReference type="ARBA" id="ARBA00023150"/>
    </source>
</evidence>
<evidence type="ECO:0000256" key="1">
    <source>
        <dbReference type="ARBA" id="ARBA00005046"/>
    </source>
</evidence>
<evidence type="ECO:0000256" key="10">
    <source>
        <dbReference type="ARBA" id="ARBA00030781"/>
    </source>
</evidence>
<comment type="subunit">
    <text evidence="7">Heterotetramer of 2 MoaD subunits and 2 MoaE subunits. Also stable as homodimer. The enzyme changes between these two forms during catalysis.</text>
</comment>
<dbReference type="Gene3D" id="3.90.1170.40">
    <property type="entry name" value="Molybdopterin biosynthesis MoaE subunit"/>
    <property type="match status" value="1"/>
</dbReference>
<keyword evidence="5" id="KW-0808">Transferase</keyword>
<dbReference type="GO" id="GO:0006777">
    <property type="term" value="P:Mo-molybdopterin cofactor biosynthetic process"/>
    <property type="evidence" value="ECO:0007669"/>
    <property type="project" value="UniProtKB-KW"/>
</dbReference>
<dbReference type="Proteomes" id="UP000036932">
    <property type="component" value="Unassembled WGS sequence"/>
</dbReference>
<keyword evidence="6" id="KW-0501">Molybdenum cofactor biosynthesis</keyword>
<reference evidence="14" key="1">
    <citation type="submission" date="2015-08" db="EMBL/GenBank/DDBJ databases">
        <title>Genome sequencing project for genomic taxonomy and phylogenomics of Bacillus-like bacteria.</title>
        <authorList>
            <person name="Liu B."/>
            <person name="Wang J."/>
            <person name="Zhu Y."/>
            <person name="Liu G."/>
            <person name="Chen Q."/>
            <person name="Chen Z."/>
            <person name="Lan J."/>
            <person name="Che J."/>
            <person name="Ge C."/>
            <person name="Shi H."/>
            <person name="Pan Z."/>
            <person name="Liu X."/>
        </authorList>
    </citation>
    <scope>NUCLEOTIDE SEQUENCE [LARGE SCALE GENOMIC DNA]</scope>
    <source>
        <strain evidence="14">FJAT-22460</strain>
    </source>
</reference>
<comment type="pathway">
    <text evidence="1">Cofactor biosynthesis; molybdopterin biosynthesis.</text>
</comment>
<evidence type="ECO:0000313" key="13">
    <source>
        <dbReference type="EMBL" id="KOR89540.1"/>
    </source>
</evidence>
<dbReference type="InterPro" id="IPR036563">
    <property type="entry name" value="MoaE_sf"/>
</dbReference>
<evidence type="ECO:0000256" key="8">
    <source>
        <dbReference type="ARBA" id="ARBA00029745"/>
    </source>
</evidence>
<evidence type="ECO:0000256" key="2">
    <source>
        <dbReference type="ARBA" id="ARBA00005426"/>
    </source>
</evidence>
<dbReference type="EMBL" id="LIUT01000001">
    <property type="protein sequence ID" value="KOR89540.1"/>
    <property type="molecule type" value="Genomic_DNA"/>
</dbReference>
<name>A0A0M1P5G4_9BACL</name>
<accession>A0A0M1P5G4</accession>